<dbReference type="Pfam" id="PF07558">
    <property type="entry name" value="Shugoshin_N"/>
    <property type="match status" value="1"/>
</dbReference>
<reference evidence="13" key="2">
    <citation type="submission" date="2015-01" db="EMBL/GenBank/DDBJ databases">
        <title>Evolutionary Origins and Diversification of the Mycorrhizal Mutualists.</title>
        <authorList>
            <consortium name="DOE Joint Genome Institute"/>
            <consortium name="Mycorrhizal Genomics Consortium"/>
            <person name="Kohler A."/>
            <person name="Kuo A."/>
            <person name="Nagy L.G."/>
            <person name="Floudas D."/>
            <person name="Copeland A."/>
            <person name="Barry K.W."/>
            <person name="Cichocki N."/>
            <person name="Veneault-Fourrey C."/>
            <person name="LaButti K."/>
            <person name="Lindquist E.A."/>
            <person name="Lipzen A."/>
            <person name="Lundell T."/>
            <person name="Morin E."/>
            <person name="Murat C."/>
            <person name="Riley R."/>
            <person name="Ohm R."/>
            <person name="Sun H."/>
            <person name="Tunlid A."/>
            <person name="Henrissat B."/>
            <person name="Grigoriev I.V."/>
            <person name="Hibbett D.S."/>
            <person name="Martin F."/>
        </authorList>
    </citation>
    <scope>NUCLEOTIDE SEQUENCE [LARGE SCALE GENOMIC DNA]</scope>
    <source>
        <strain evidence="13">Foug A</strain>
    </source>
</reference>
<proteinExistence type="inferred from homology"/>
<dbReference type="InterPro" id="IPR011515">
    <property type="entry name" value="Shugoshin_C"/>
</dbReference>
<dbReference type="InParanoid" id="A0A0C3D7N4"/>
<gene>
    <name evidence="12" type="ORF">SCLCIDRAFT_1223768</name>
</gene>
<keyword evidence="4" id="KW-0132">Cell division</keyword>
<dbReference type="Proteomes" id="UP000053989">
    <property type="component" value="Unassembled WGS sequence"/>
</dbReference>
<organism evidence="12 13">
    <name type="scientific">Scleroderma citrinum Foug A</name>
    <dbReference type="NCBI Taxonomy" id="1036808"/>
    <lineage>
        <taxon>Eukaryota</taxon>
        <taxon>Fungi</taxon>
        <taxon>Dikarya</taxon>
        <taxon>Basidiomycota</taxon>
        <taxon>Agaricomycotina</taxon>
        <taxon>Agaricomycetes</taxon>
        <taxon>Agaricomycetidae</taxon>
        <taxon>Boletales</taxon>
        <taxon>Sclerodermatineae</taxon>
        <taxon>Sclerodermataceae</taxon>
        <taxon>Scleroderma</taxon>
    </lineage>
</organism>
<accession>A0A0C3D7N4</accession>
<evidence type="ECO:0000256" key="9">
    <source>
        <dbReference type="SAM" id="MobiDB-lite"/>
    </source>
</evidence>
<dbReference type="STRING" id="1036808.A0A0C3D7N4"/>
<protein>
    <submittedName>
        <fullName evidence="12">Uncharacterized protein</fullName>
    </submittedName>
</protein>
<dbReference type="Pfam" id="PF07557">
    <property type="entry name" value="Shugoshin_C"/>
    <property type="match status" value="1"/>
</dbReference>
<reference evidence="12 13" key="1">
    <citation type="submission" date="2014-04" db="EMBL/GenBank/DDBJ databases">
        <authorList>
            <consortium name="DOE Joint Genome Institute"/>
            <person name="Kuo A."/>
            <person name="Kohler A."/>
            <person name="Nagy L.G."/>
            <person name="Floudas D."/>
            <person name="Copeland A."/>
            <person name="Barry K.W."/>
            <person name="Cichocki N."/>
            <person name="Veneault-Fourrey C."/>
            <person name="LaButti K."/>
            <person name="Lindquist E.A."/>
            <person name="Lipzen A."/>
            <person name="Lundell T."/>
            <person name="Morin E."/>
            <person name="Murat C."/>
            <person name="Sun H."/>
            <person name="Tunlid A."/>
            <person name="Henrissat B."/>
            <person name="Grigoriev I.V."/>
            <person name="Hibbett D.S."/>
            <person name="Martin F."/>
            <person name="Nordberg H.P."/>
            <person name="Cantor M.N."/>
            <person name="Hua S.X."/>
        </authorList>
    </citation>
    <scope>NUCLEOTIDE SEQUENCE [LARGE SCALE GENOMIC DNA]</scope>
    <source>
        <strain evidence="12 13">Foug A</strain>
    </source>
</reference>
<feature type="compositionally biased region" description="Polar residues" evidence="9">
    <location>
        <begin position="463"/>
        <end position="478"/>
    </location>
</feature>
<evidence type="ECO:0000256" key="5">
    <source>
        <dbReference type="ARBA" id="ARBA00022829"/>
    </source>
</evidence>
<evidence type="ECO:0000256" key="7">
    <source>
        <dbReference type="ARBA" id="ARBA00023306"/>
    </source>
</evidence>
<dbReference type="AlphaFoldDB" id="A0A0C3D7N4"/>
<dbReference type="GO" id="GO:0000779">
    <property type="term" value="C:condensed chromosome, centromeric region"/>
    <property type="evidence" value="ECO:0007669"/>
    <property type="project" value="UniProtKB-ARBA"/>
</dbReference>
<feature type="compositionally biased region" description="Basic and acidic residues" evidence="9">
    <location>
        <begin position="255"/>
        <end position="272"/>
    </location>
</feature>
<feature type="compositionally biased region" description="Polar residues" evidence="9">
    <location>
        <begin position="219"/>
        <end position="233"/>
    </location>
</feature>
<feature type="compositionally biased region" description="Low complexity" evidence="9">
    <location>
        <begin position="484"/>
        <end position="502"/>
    </location>
</feature>
<dbReference type="OrthoDB" id="5394106at2759"/>
<keyword evidence="13" id="KW-1185">Reference proteome</keyword>
<evidence type="ECO:0000256" key="3">
    <source>
        <dbReference type="ARBA" id="ARBA00022454"/>
    </source>
</evidence>
<dbReference type="HOGENOM" id="CLU_034118_0_0_1"/>
<dbReference type="GO" id="GO:0005634">
    <property type="term" value="C:nucleus"/>
    <property type="evidence" value="ECO:0007669"/>
    <property type="project" value="InterPro"/>
</dbReference>
<evidence type="ECO:0000313" key="13">
    <source>
        <dbReference type="Proteomes" id="UP000053989"/>
    </source>
</evidence>
<evidence type="ECO:0000259" key="10">
    <source>
        <dbReference type="Pfam" id="PF07557"/>
    </source>
</evidence>
<sequence>MSRRDSKVSLNNRQNDALTEFENFKKKFLLANKHITKLNSTLSVRIEELQAQISTLYVENLRLRASEIALAAQLKKEQEKSRKILADAEAATSNLSKHLGLLRQSFGTSCGPSPKLESRPVPRARRPVVDANTSPMIPRLSRAPNIPGINEDDELPSEEGGVDGANPAGLTGYRSARDRLKASTLPVFTRVASPPPLPMPLYVNLTERETSAKRKSRRQSGLLSVSTNVASSTESERGEGLIPPRAASPAFGSPIRREAGLAEDYEERRVDGMQDSGSVLVDDNDYVVKTRKEKKEKKSKQMDRETTPDEIDGATASRERERKKRRDEEVSGLKDVTNSPRSRVALPPLDINTVDRDRQRTLDSEGAAPSSAATSVATSRVFLSTPMTTPATTPQASQLPSPRCSSPIPPTPASEVDSLAISGRERRTRKSVNYAEPKLNTKMRKPDPTPPLLVTSAPKKRISTSLQGHEADPQSSTAVPPHLSASIQKPPPSSSSSSNSSSIKRKKSRSSLPVDEGDDSDGTHADAEYGYNSANWMHIDSRHRSTQNSVASGSSNPRRTPESDEARRHSFAV</sequence>
<keyword evidence="5" id="KW-0159">Chromosome partition</keyword>
<feature type="compositionally biased region" description="Acidic residues" evidence="9">
    <location>
        <begin position="150"/>
        <end position="161"/>
    </location>
</feature>
<evidence type="ECO:0000313" key="12">
    <source>
        <dbReference type="EMBL" id="KIM52414.1"/>
    </source>
</evidence>
<evidence type="ECO:0000256" key="4">
    <source>
        <dbReference type="ARBA" id="ARBA00022618"/>
    </source>
</evidence>
<evidence type="ECO:0000256" key="1">
    <source>
        <dbReference type="ARBA" id="ARBA00004584"/>
    </source>
</evidence>
<feature type="compositionally biased region" description="Basic and acidic residues" evidence="9">
    <location>
        <begin position="559"/>
        <end position="573"/>
    </location>
</feature>
<evidence type="ECO:0000256" key="6">
    <source>
        <dbReference type="ARBA" id="ARBA00023054"/>
    </source>
</evidence>
<dbReference type="EMBL" id="KN822211">
    <property type="protein sequence ID" value="KIM52414.1"/>
    <property type="molecule type" value="Genomic_DNA"/>
</dbReference>
<feature type="compositionally biased region" description="Low complexity" evidence="9">
    <location>
        <begin position="367"/>
        <end position="400"/>
    </location>
</feature>
<keyword evidence="8" id="KW-0137">Centromere</keyword>
<feature type="compositionally biased region" description="Polar residues" evidence="9">
    <location>
        <begin position="546"/>
        <end position="558"/>
    </location>
</feature>
<evidence type="ECO:0000256" key="2">
    <source>
        <dbReference type="ARBA" id="ARBA00010845"/>
    </source>
</evidence>
<evidence type="ECO:0000259" key="11">
    <source>
        <dbReference type="Pfam" id="PF07558"/>
    </source>
</evidence>
<dbReference type="GO" id="GO:0045132">
    <property type="term" value="P:meiotic chromosome segregation"/>
    <property type="evidence" value="ECO:0007669"/>
    <property type="project" value="InterPro"/>
</dbReference>
<evidence type="ECO:0000256" key="8">
    <source>
        <dbReference type="ARBA" id="ARBA00023328"/>
    </source>
</evidence>
<feature type="region of interest" description="Disordered" evidence="9">
    <location>
        <begin position="208"/>
        <end position="573"/>
    </location>
</feature>
<name>A0A0C3D7N4_9AGAM</name>
<comment type="similarity">
    <text evidence="2">Belongs to the shugoshin family.</text>
</comment>
<dbReference type="InterPro" id="IPR011516">
    <property type="entry name" value="Shugoshin_N"/>
</dbReference>
<feature type="domain" description="Shugoshin C-terminal" evidence="10">
    <location>
        <begin position="423"/>
        <end position="445"/>
    </location>
</feature>
<keyword evidence="3" id="KW-0158">Chromosome</keyword>
<keyword evidence="7" id="KW-0131">Cell cycle</keyword>
<feature type="domain" description="Shugoshin N-terminal coiled-coil" evidence="11">
    <location>
        <begin position="25"/>
        <end position="65"/>
    </location>
</feature>
<dbReference type="GO" id="GO:0051301">
    <property type="term" value="P:cell division"/>
    <property type="evidence" value="ECO:0007669"/>
    <property type="project" value="UniProtKB-KW"/>
</dbReference>
<feature type="compositionally biased region" description="Basic and acidic residues" evidence="9">
    <location>
        <begin position="353"/>
        <end position="363"/>
    </location>
</feature>
<feature type="region of interest" description="Disordered" evidence="9">
    <location>
        <begin position="109"/>
        <end position="172"/>
    </location>
</feature>
<comment type="subcellular location">
    <subcellularLocation>
        <location evidence="1">Chromosome</location>
        <location evidence="1">Centromere</location>
    </subcellularLocation>
</comment>
<feature type="compositionally biased region" description="Basic residues" evidence="9">
    <location>
        <begin position="289"/>
        <end position="298"/>
    </location>
</feature>
<keyword evidence="6" id="KW-0175">Coiled coil</keyword>